<accession>A0A7N2N076</accession>
<evidence type="ECO:0000313" key="2">
    <source>
        <dbReference type="Proteomes" id="UP000594261"/>
    </source>
</evidence>
<dbReference type="Gramene" id="QL11p049760:mrna">
    <property type="protein sequence ID" value="QL11p049760:mrna:CDS:1"/>
    <property type="gene ID" value="QL11p049760"/>
</dbReference>
<dbReference type="EMBL" id="LRBV02000011">
    <property type="status" value="NOT_ANNOTATED_CDS"/>
    <property type="molecule type" value="Genomic_DNA"/>
</dbReference>
<organism evidence="1 2">
    <name type="scientific">Quercus lobata</name>
    <name type="common">Valley oak</name>
    <dbReference type="NCBI Taxonomy" id="97700"/>
    <lineage>
        <taxon>Eukaryota</taxon>
        <taxon>Viridiplantae</taxon>
        <taxon>Streptophyta</taxon>
        <taxon>Embryophyta</taxon>
        <taxon>Tracheophyta</taxon>
        <taxon>Spermatophyta</taxon>
        <taxon>Magnoliopsida</taxon>
        <taxon>eudicotyledons</taxon>
        <taxon>Gunneridae</taxon>
        <taxon>Pentapetalae</taxon>
        <taxon>rosids</taxon>
        <taxon>fabids</taxon>
        <taxon>Fagales</taxon>
        <taxon>Fagaceae</taxon>
        <taxon>Quercus</taxon>
    </lineage>
</organism>
<sequence>MCGMCCQKPESVGHLLWECPHTEGDFFMLLQRMVSKLEEHDVEKWAVIAWAIWNARNKYYFERIQLHPRDILRGATGFLQEYQRFMQAQQQDREAEGQHGSL</sequence>
<dbReference type="InParanoid" id="A0A7N2N076"/>
<dbReference type="EnsemblPlants" id="QL11p049760:mrna">
    <property type="protein sequence ID" value="QL11p049760:mrna:CDS:1"/>
    <property type="gene ID" value="QL11p049760"/>
</dbReference>
<reference evidence="1 2" key="1">
    <citation type="journal article" date="2016" name="G3 (Bethesda)">
        <title>First Draft Assembly and Annotation of the Genome of a California Endemic Oak Quercus lobata Nee (Fagaceae).</title>
        <authorList>
            <person name="Sork V.L."/>
            <person name="Fitz-Gibbon S.T."/>
            <person name="Puiu D."/>
            <person name="Crepeau M."/>
            <person name="Gugger P.F."/>
            <person name="Sherman R."/>
            <person name="Stevens K."/>
            <person name="Langley C.H."/>
            <person name="Pellegrini M."/>
            <person name="Salzberg S.L."/>
        </authorList>
    </citation>
    <scope>NUCLEOTIDE SEQUENCE [LARGE SCALE GENOMIC DNA]</scope>
    <source>
        <strain evidence="1 2">cv. SW786</strain>
    </source>
</reference>
<protein>
    <recommendedName>
        <fullName evidence="3">Reverse transcriptase zinc-binding domain-containing protein</fullName>
    </recommendedName>
</protein>
<keyword evidence="2" id="KW-1185">Reference proteome</keyword>
<dbReference type="AlphaFoldDB" id="A0A7N2N076"/>
<name>A0A7N2N076_QUELO</name>
<evidence type="ECO:0008006" key="3">
    <source>
        <dbReference type="Google" id="ProtNLM"/>
    </source>
</evidence>
<evidence type="ECO:0000313" key="1">
    <source>
        <dbReference type="EnsemblPlants" id="QL11p049760:mrna:CDS:1"/>
    </source>
</evidence>
<dbReference type="Proteomes" id="UP000594261">
    <property type="component" value="Chromosome 11"/>
</dbReference>
<proteinExistence type="predicted"/>
<reference evidence="1" key="2">
    <citation type="submission" date="2021-01" db="UniProtKB">
        <authorList>
            <consortium name="EnsemblPlants"/>
        </authorList>
    </citation>
    <scope>IDENTIFICATION</scope>
</reference>